<reference evidence="1" key="1">
    <citation type="submission" date="2009-10" db="EMBL/GenBank/DDBJ databases">
        <title>Diversity of trophic interactions inside an arsenic-rich microbial ecosystem.</title>
        <authorList>
            <person name="Bertin P.N."/>
            <person name="Heinrich-Salmeron A."/>
            <person name="Pelletier E."/>
            <person name="Goulhen-Chollet F."/>
            <person name="Arsene-Ploetze F."/>
            <person name="Gallien S."/>
            <person name="Calteau A."/>
            <person name="Vallenet D."/>
            <person name="Casiot C."/>
            <person name="Chane-Woon-Ming B."/>
            <person name="Giloteaux L."/>
            <person name="Barakat M."/>
            <person name="Bonnefoy V."/>
            <person name="Bruneel O."/>
            <person name="Chandler M."/>
            <person name="Cleiss J."/>
            <person name="Duran R."/>
            <person name="Elbaz-Poulichet F."/>
            <person name="Fonknechten N."/>
            <person name="Lauga B."/>
            <person name="Mornico D."/>
            <person name="Ortet P."/>
            <person name="Schaeffer C."/>
            <person name="Siguier P."/>
            <person name="Alexander Thil Smith A."/>
            <person name="Van Dorsselaer A."/>
            <person name="Weissenbach J."/>
            <person name="Medigue C."/>
            <person name="Le Paslier D."/>
        </authorList>
    </citation>
    <scope>NUCLEOTIDE SEQUENCE</scope>
</reference>
<organism evidence="1">
    <name type="scientific">mine drainage metagenome</name>
    <dbReference type="NCBI Taxonomy" id="410659"/>
    <lineage>
        <taxon>unclassified sequences</taxon>
        <taxon>metagenomes</taxon>
        <taxon>ecological metagenomes</taxon>
    </lineage>
</organism>
<dbReference type="Gene3D" id="2.60.120.1390">
    <property type="match status" value="1"/>
</dbReference>
<dbReference type="AlphaFoldDB" id="E6PZ87"/>
<dbReference type="EMBL" id="CABN01000111">
    <property type="protein sequence ID" value="CBI00246.1"/>
    <property type="molecule type" value="Genomic_DNA"/>
</dbReference>
<evidence type="ECO:0000313" key="1">
    <source>
        <dbReference type="EMBL" id="CBI00246.1"/>
    </source>
</evidence>
<dbReference type="Pfam" id="PF11175">
    <property type="entry name" value="DUF2961"/>
    <property type="match status" value="1"/>
</dbReference>
<gene>
    <name evidence="1" type="ORF">CARN3_1252</name>
</gene>
<comment type="caution">
    <text evidence="1">The sequence shown here is derived from an EMBL/GenBank/DDBJ whole genome shotgun (WGS) entry which is preliminary data.</text>
</comment>
<dbReference type="InterPro" id="IPR021345">
    <property type="entry name" value="DUF2961"/>
</dbReference>
<sequence>MPDRRRMLAGLAAGAGLFGVSASATPATGQVGSWAAYHVDQMEKQAPEEFLFSQARLKNYRARRSASWDRTGGNDDSVPLEAGGEAVLLDARGAGVVTHLWFTINSRDINHLKNLVLRAWWDDEPTPSVEVPIGDFFGLGLGEYFVYQSELLVVAPVKALNAYFKMPFGQSARMTLTNEGSRRADNVYFAIDYVLLHSLPEELGRFHAQYRQATPCEAEIHDWTNEYSPEVNGRKNLSGAGNYMFLEAKGQGHVIGVTQAVLQNQDGWFGEGDDMIFIDGDKHPTIQGTGTEDYYNGAWDFNGAQFANLREGAPLVVNPEKIGGKYCLYRWHTESPITFEKSIRVTMEHGHANHRADDFFTVAYWYQTEPHAQFPALPKAEDRIPRVYAVGGAGAQALPKD</sequence>
<name>E6PZ87_9ZZZZ</name>
<evidence type="ECO:0008006" key="2">
    <source>
        <dbReference type="Google" id="ProtNLM"/>
    </source>
</evidence>
<dbReference type="PROSITE" id="PS51318">
    <property type="entry name" value="TAT"/>
    <property type="match status" value="1"/>
</dbReference>
<proteinExistence type="predicted"/>
<accession>E6PZ87</accession>
<dbReference type="InterPro" id="IPR006311">
    <property type="entry name" value="TAT_signal"/>
</dbReference>
<protein>
    <recommendedName>
        <fullName evidence="2">DUF2961 domain-containing protein</fullName>
    </recommendedName>
</protein>